<dbReference type="Pfam" id="PF00158">
    <property type="entry name" value="Sigma54_activat"/>
    <property type="match status" value="1"/>
</dbReference>
<dbReference type="InterPro" id="IPR011006">
    <property type="entry name" value="CheY-like_superfamily"/>
</dbReference>
<keyword evidence="5" id="KW-0804">Transcription</keyword>
<dbReference type="PROSITE" id="PS00676">
    <property type="entry name" value="SIGMA54_INTERACT_2"/>
    <property type="match status" value="1"/>
</dbReference>
<dbReference type="Gene3D" id="3.40.50.300">
    <property type="entry name" value="P-loop containing nucleotide triphosphate hydrolases"/>
    <property type="match status" value="1"/>
</dbReference>
<feature type="domain" description="Response regulatory" evidence="8">
    <location>
        <begin position="8"/>
        <end position="123"/>
    </location>
</feature>
<dbReference type="InterPro" id="IPR009057">
    <property type="entry name" value="Homeodomain-like_sf"/>
</dbReference>
<dbReference type="Gene3D" id="3.40.50.2300">
    <property type="match status" value="1"/>
</dbReference>
<dbReference type="CDD" id="cd17569">
    <property type="entry name" value="REC_HupR-like"/>
    <property type="match status" value="1"/>
</dbReference>
<dbReference type="SMART" id="SM00382">
    <property type="entry name" value="AAA"/>
    <property type="match status" value="1"/>
</dbReference>
<dbReference type="Gene3D" id="1.10.10.60">
    <property type="entry name" value="Homeodomain-like"/>
    <property type="match status" value="1"/>
</dbReference>
<dbReference type="AlphaFoldDB" id="A0A1Y5EBG4"/>
<dbReference type="GO" id="GO:0000160">
    <property type="term" value="P:phosphorelay signal transduction system"/>
    <property type="evidence" value="ECO:0007669"/>
    <property type="project" value="InterPro"/>
</dbReference>
<keyword evidence="2" id="KW-0067">ATP-binding</keyword>
<evidence type="ECO:0000259" key="7">
    <source>
        <dbReference type="PROSITE" id="PS50045"/>
    </source>
</evidence>
<dbReference type="PANTHER" id="PTHR32071">
    <property type="entry name" value="TRANSCRIPTIONAL REGULATORY PROTEIN"/>
    <property type="match status" value="1"/>
</dbReference>
<evidence type="ECO:0000313" key="10">
    <source>
        <dbReference type="Proteomes" id="UP000243053"/>
    </source>
</evidence>
<dbReference type="Pfam" id="PF00072">
    <property type="entry name" value="Response_reg"/>
    <property type="match status" value="1"/>
</dbReference>
<dbReference type="PROSITE" id="PS00688">
    <property type="entry name" value="SIGMA54_INTERACT_3"/>
    <property type="match status" value="1"/>
</dbReference>
<dbReference type="InterPro" id="IPR002078">
    <property type="entry name" value="Sigma_54_int"/>
</dbReference>
<dbReference type="SUPFAM" id="SSF52540">
    <property type="entry name" value="P-loop containing nucleoside triphosphate hydrolases"/>
    <property type="match status" value="1"/>
</dbReference>
<dbReference type="InterPro" id="IPR001789">
    <property type="entry name" value="Sig_transdc_resp-reg_receiver"/>
</dbReference>
<feature type="domain" description="Sigma-54 factor interaction" evidence="7">
    <location>
        <begin position="153"/>
        <end position="382"/>
    </location>
</feature>
<dbReference type="InterPro" id="IPR002197">
    <property type="entry name" value="HTH_Fis"/>
</dbReference>
<dbReference type="GO" id="GO:0043565">
    <property type="term" value="F:sequence-specific DNA binding"/>
    <property type="evidence" value="ECO:0007669"/>
    <property type="project" value="InterPro"/>
</dbReference>
<gene>
    <name evidence="9" type="ORF">A9Q75_11700</name>
</gene>
<dbReference type="InterPro" id="IPR058031">
    <property type="entry name" value="AAA_lid_NorR"/>
</dbReference>
<evidence type="ECO:0000256" key="4">
    <source>
        <dbReference type="ARBA" id="ARBA00023125"/>
    </source>
</evidence>
<dbReference type="GO" id="GO:0005524">
    <property type="term" value="F:ATP binding"/>
    <property type="evidence" value="ECO:0007669"/>
    <property type="project" value="UniProtKB-KW"/>
</dbReference>
<keyword evidence="4" id="KW-0238">DNA-binding</keyword>
<dbReference type="InterPro" id="IPR003593">
    <property type="entry name" value="AAA+_ATPase"/>
</dbReference>
<evidence type="ECO:0000313" key="9">
    <source>
        <dbReference type="EMBL" id="OUR79769.1"/>
    </source>
</evidence>
<evidence type="ECO:0000259" key="8">
    <source>
        <dbReference type="PROSITE" id="PS50110"/>
    </source>
</evidence>
<keyword evidence="6" id="KW-0597">Phosphoprotein</keyword>
<evidence type="ECO:0000256" key="3">
    <source>
        <dbReference type="ARBA" id="ARBA00023015"/>
    </source>
</evidence>
<dbReference type="InterPro" id="IPR025943">
    <property type="entry name" value="Sigma_54_int_dom_ATP-bd_2"/>
</dbReference>
<comment type="caution">
    <text evidence="9">The sequence shown here is derived from an EMBL/GenBank/DDBJ whole genome shotgun (WGS) entry which is preliminary data.</text>
</comment>
<dbReference type="PROSITE" id="PS50045">
    <property type="entry name" value="SIGMA54_INTERACT_4"/>
    <property type="match status" value="1"/>
</dbReference>
<dbReference type="EMBL" id="MAAF01000070">
    <property type="protein sequence ID" value="OUR79769.1"/>
    <property type="molecule type" value="Genomic_DNA"/>
</dbReference>
<dbReference type="InterPro" id="IPR025944">
    <property type="entry name" value="Sigma_54_int_dom_CS"/>
</dbReference>
<protein>
    <submittedName>
        <fullName evidence="9">Transcriptional regulator</fullName>
    </submittedName>
</protein>
<evidence type="ECO:0000256" key="6">
    <source>
        <dbReference type="PROSITE-ProRule" id="PRU00169"/>
    </source>
</evidence>
<keyword evidence="1" id="KW-0547">Nucleotide-binding</keyword>
<dbReference type="CDD" id="cd00009">
    <property type="entry name" value="AAA"/>
    <property type="match status" value="1"/>
</dbReference>
<name>A0A1Y5EBG4_COLPS</name>
<evidence type="ECO:0000256" key="5">
    <source>
        <dbReference type="ARBA" id="ARBA00023163"/>
    </source>
</evidence>
<dbReference type="Gene3D" id="1.10.8.60">
    <property type="match status" value="1"/>
</dbReference>
<dbReference type="Proteomes" id="UP000243053">
    <property type="component" value="Unassembled WGS sequence"/>
</dbReference>
<dbReference type="SUPFAM" id="SSF52172">
    <property type="entry name" value="CheY-like"/>
    <property type="match status" value="1"/>
</dbReference>
<dbReference type="PANTHER" id="PTHR32071:SF117">
    <property type="entry name" value="PTS-DEPENDENT DIHYDROXYACETONE KINASE OPERON REGULATORY PROTEIN-RELATED"/>
    <property type="match status" value="1"/>
</dbReference>
<dbReference type="GO" id="GO:0006355">
    <property type="term" value="P:regulation of DNA-templated transcription"/>
    <property type="evidence" value="ECO:0007669"/>
    <property type="project" value="InterPro"/>
</dbReference>
<dbReference type="Pfam" id="PF02954">
    <property type="entry name" value="HTH_8"/>
    <property type="match status" value="1"/>
</dbReference>
<sequence>MQNLNKSRILFVDDEPEILRSLERIAKKLDAVILTAASGQDALDIINECPVDVIVSDFNMPNMDGNQLLEQVAIVSPETVRMVLTGHGDMEMIVNLINHGHIWGFLQKPWDNFDLIVKLKQALQLQQVLAERTLMRRTIDQYQKYHKSNFEGFIGDSMAMQFVYSCIEQSAPSNASVFITGPSGSGKEVAAQAIHRLSKKKNGPFIALNCAAIPSELMESEIFGHIKGAFSGAVSNRDGAASLANGGSLFLDEIGEMDIGLQAKLLRFIQTGCFQKVGSGKEEKVDIRFISATNREPQIAIAENKLREDLFYRLNVISIDLPALNERDNDILKLAEHFLSHFSEIEGKVFAGFSSGAEALIKSYSWPGNVRQLQNIVHSSTVMSEGPLISEKIIAQQLGRQSKQVEPAFNSQKESVIPSITQTKQNTNVHQVNESRSAIITLAEVEKQTIEQAIDLCQDNIVKAASELGVSPSTLYRKIQQWQTSPVE</sequence>
<feature type="modified residue" description="4-aspartylphosphate" evidence="6">
    <location>
        <position position="57"/>
    </location>
</feature>
<evidence type="ECO:0000256" key="1">
    <source>
        <dbReference type="ARBA" id="ARBA00022741"/>
    </source>
</evidence>
<dbReference type="InterPro" id="IPR027417">
    <property type="entry name" value="P-loop_NTPase"/>
</dbReference>
<reference evidence="10" key="1">
    <citation type="journal article" date="2017" name="Proc. Natl. Acad. Sci. U.S.A.">
        <title>Simulation of Deepwater Horizon oil plume reveals substrate specialization within a complex community of hydrocarbon degraders.</title>
        <authorList>
            <person name="Hu P."/>
            <person name="Dubinsky E.A."/>
            <person name="Probst A.J."/>
            <person name="Wang J."/>
            <person name="Sieber C.M.K."/>
            <person name="Tom L.M."/>
            <person name="Gardinali P."/>
            <person name="Banfield J.F."/>
            <person name="Atlas R.M."/>
            <person name="Andersen G.L."/>
        </authorList>
    </citation>
    <scope>NUCLEOTIDE SEQUENCE [LARGE SCALE GENOMIC DNA]</scope>
</reference>
<organism evidence="9 10">
    <name type="scientific">Colwellia psychrerythraea</name>
    <name type="common">Vibrio psychroerythus</name>
    <dbReference type="NCBI Taxonomy" id="28229"/>
    <lineage>
        <taxon>Bacteria</taxon>
        <taxon>Pseudomonadati</taxon>
        <taxon>Pseudomonadota</taxon>
        <taxon>Gammaproteobacteria</taxon>
        <taxon>Alteromonadales</taxon>
        <taxon>Colwelliaceae</taxon>
        <taxon>Colwellia</taxon>
    </lineage>
</organism>
<dbReference type="Pfam" id="PF25601">
    <property type="entry name" value="AAA_lid_14"/>
    <property type="match status" value="1"/>
</dbReference>
<proteinExistence type="predicted"/>
<accession>A0A1Y5EBG4</accession>
<dbReference type="SMART" id="SM00448">
    <property type="entry name" value="REC"/>
    <property type="match status" value="1"/>
</dbReference>
<dbReference type="SUPFAM" id="SSF46689">
    <property type="entry name" value="Homeodomain-like"/>
    <property type="match status" value="1"/>
</dbReference>
<dbReference type="FunFam" id="3.40.50.300:FF:000006">
    <property type="entry name" value="DNA-binding transcriptional regulator NtrC"/>
    <property type="match status" value="1"/>
</dbReference>
<dbReference type="PROSITE" id="PS50110">
    <property type="entry name" value="RESPONSE_REGULATORY"/>
    <property type="match status" value="1"/>
</dbReference>
<evidence type="ECO:0000256" key="2">
    <source>
        <dbReference type="ARBA" id="ARBA00022840"/>
    </source>
</evidence>
<keyword evidence="3" id="KW-0805">Transcription regulation</keyword>